<keyword evidence="5" id="KW-1185">Reference proteome</keyword>
<dbReference type="InterPro" id="IPR005631">
    <property type="entry name" value="SDH"/>
</dbReference>
<keyword evidence="3" id="KW-0143">Chaperone</keyword>
<comment type="caution">
    <text evidence="4">The sequence shown here is derived from an EMBL/GenBank/DDBJ whole genome shotgun (WGS) entry which is preliminary data.</text>
</comment>
<evidence type="ECO:0000256" key="3">
    <source>
        <dbReference type="ARBA" id="ARBA00023186"/>
    </source>
</evidence>
<dbReference type="EMBL" id="WMIG01000001">
    <property type="protein sequence ID" value="MTH58094.1"/>
    <property type="molecule type" value="Genomic_DNA"/>
</dbReference>
<comment type="similarity">
    <text evidence="1">Belongs to the SdhE FAD assembly factor family.</text>
</comment>
<reference evidence="4 5" key="1">
    <citation type="submission" date="2019-11" db="EMBL/GenBank/DDBJ databases">
        <authorList>
            <person name="Dong K."/>
        </authorList>
    </citation>
    <scope>NUCLEOTIDE SEQUENCE [LARGE SCALE GENOMIC DNA]</scope>
    <source>
        <strain evidence="4 5">NBRC 112902</strain>
    </source>
</reference>
<gene>
    <name evidence="4" type="ORF">GL300_02590</name>
</gene>
<dbReference type="Proteomes" id="UP000449846">
    <property type="component" value="Unassembled WGS sequence"/>
</dbReference>
<evidence type="ECO:0000256" key="2">
    <source>
        <dbReference type="ARBA" id="ARBA00019418"/>
    </source>
</evidence>
<protein>
    <recommendedName>
        <fullName evidence="2">FAD assembly factor SdhE</fullName>
    </recommendedName>
</protein>
<evidence type="ECO:0000313" key="5">
    <source>
        <dbReference type="Proteomes" id="UP000449846"/>
    </source>
</evidence>
<evidence type="ECO:0000313" key="4">
    <source>
        <dbReference type="EMBL" id="MTH58094.1"/>
    </source>
</evidence>
<name>A0A844HI13_9RHOB</name>
<organism evidence="4 5">
    <name type="scientific">Paracoccus litorisediminis</name>
    <dbReference type="NCBI Taxonomy" id="2006130"/>
    <lineage>
        <taxon>Bacteria</taxon>
        <taxon>Pseudomonadati</taxon>
        <taxon>Pseudomonadota</taxon>
        <taxon>Alphaproteobacteria</taxon>
        <taxon>Rhodobacterales</taxon>
        <taxon>Paracoccaceae</taxon>
        <taxon>Paracoccus</taxon>
    </lineage>
</organism>
<dbReference type="SUPFAM" id="SSF109910">
    <property type="entry name" value="YgfY-like"/>
    <property type="match status" value="1"/>
</dbReference>
<dbReference type="AlphaFoldDB" id="A0A844HI13"/>
<dbReference type="PANTHER" id="PTHR12469">
    <property type="entry name" value="PROTEIN EMI5 HOMOLOG, MITOCHONDRIAL"/>
    <property type="match status" value="1"/>
</dbReference>
<dbReference type="Gene3D" id="1.10.150.250">
    <property type="entry name" value="Flavinator of succinate dehydrogenase"/>
    <property type="match status" value="1"/>
</dbReference>
<accession>A0A844HI13</accession>
<dbReference type="OrthoDB" id="9807264at2"/>
<dbReference type="InterPro" id="IPR036714">
    <property type="entry name" value="SDH_sf"/>
</dbReference>
<dbReference type="GO" id="GO:0006099">
    <property type="term" value="P:tricarboxylic acid cycle"/>
    <property type="evidence" value="ECO:0007669"/>
    <property type="project" value="TreeGrafter"/>
</dbReference>
<dbReference type="Pfam" id="PF03937">
    <property type="entry name" value="Sdh5"/>
    <property type="match status" value="1"/>
</dbReference>
<sequence length="92" mass="10544">MDEARLKRLQMRSWRRGMKEMDLILGPFSDTELTKLSPEDLDLYEVLLNENDQDLYPWVTARISGEHPGPDALVALIDRIAGFATDRLTPKS</sequence>
<dbReference type="PANTHER" id="PTHR12469:SF2">
    <property type="entry name" value="SUCCINATE DEHYDROGENASE ASSEMBLY FACTOR 2, MITOCHONDRIAL"/>
    <property type="match status" value="1"/>
</dbReference>
<evidence type="ECO:0000256" key="1">
    <source>
        <dbReference type="ARBA" id="ARBA00008571"/>
    </source>
</evidence>
<proteinExistence type="inferred from homology"/>